<keyword evidence="1" id="KW-0472">Membrane</keyword>
<feature type="transmembrane region" description="Helical" evidence="1">
    <location>
        <begin position="6"/>
        <end position="26"/>
    </location>
</feature>
<dbReference type="KEGG" id="sshi:J5U23_01887"/>
<gene>
    <name evidence="2" type="ORF">J5U23_01887</name>
</gene>
<reference evidence="2" key="1">
    <citation type="journal article" date="2021" name="Environ. Microbiol.">
        <title>New insights into the diversity and evolution of the archaeal mobilome from three complete genomes of Saccharolobus shibatae.</title>
        <authorList>
            <person name="Medvedeva S."/>
            <person name="Brandt D."/>
            <person name="Cvirkaite-Krupovic V."/>
            <person name="Liu Y."/>
            <person name="Severinov K."/>
            <person name="Ishino S."/>
            <person name="Ishino Y."/>
            <person name="Prangishvili D."/>
            <person name="Kalinowski J."/>
            <person name="Krupovic M."/>
        </authorList>
    </citation>
    <scope>NUCLEOTIDE SEQUENCE</scope>
    <source>
        <strain evidence="2">B12</strain>
    </source>
</reference>
<dbReference type="OrthoDB" id="40118at2157"/>
<name>A0A8F5BPP8_SACSH</name>
<evidence type="ECO:0000313" key="2">
    <source>
        <dbReference type="EMBL" id="QXJ29018.1"/>
    </source>
</evidence>
<dbReference type="RefSeq" id="WP_218265979.1">
    <property type="nucleotide sequence ID" value="NZ_CP077717.1"/>
</dbReference>
<dbReference type="EMBL" id="CP077717">
    <property type="protein sequence ID" value="QXJ29018.1"/>
    <property type="molecule type" value="Genomic_DNA"/>
</dbReference>
<evidence type="ECO:0000313" key="3">
    <source>
        <dbReference type="Proteomes" id="UP000694018"/>
    </source>
</evidence>
<dbReference type="GeneID" id="65563395"/>
<organism evidence="2 3">
    <name type="scientific">Saccharolobus shibatae (strain ATCC 51178 / DSM 5389 / JCM 8931 / NBRC 15437 / B12)</name>
    <name type="common">Sulfolobus shibatae</name>
    <dbReference type="NCBI Taxonomy" id="523848"/>
    <lineage>
        <taxon>Archaea</taxon>
        <taxon>Thermoproteota</taxon>
        <taxon>Thermoprotei</taxon>
        <taxon>Sulfolobales</taxon>
        <taxon>Sulfolobaceae</taxon>
        <taxon>Saccharolobus</taxon>
    </lineage>
</organism>
<accession>A0A8F5BPP8</accession>
<dbReference type="Proteomes" id="UP000694018">
    <property type="component" value="Chromosome"/>
</dbReference>
<proteinExistence type="predicted"/>
<keyword evidence="1" id="KW-1133">Transmembrane helix</keyword>
<evidence type="ECO:0000256" key="1">
    <source>
        <dbReference type="SAM" id="Phobius"/>
    </source>
</evidence>
<protein>
    <submittedName>
        <fullName evidence="2">Uncharacterized protein</fullName>
    </submittedName>
</protein>
<dbReference type="AlphaFoldDB" id="A0A8F5BPP8"/>
<keyword evidence="1" id="KW-0812">Transmembrane</keyword>
<sequence>MDLGKIIGLIVFISVLIVQFAIINNFNGLLQTTLNQINSTILILFTSQPKIGLVISNNQLILTFNNTLNFPITLLNVTGKYTYLSKPVTINPNEVKNISVVITNLEMFERTVQDNLYNLTIVMKMFNTTFSQSEMI</sequence>